<dbReference type="RefSeq" id="WP_089716240.1">
    <property type="nucleotide sequence ID" value="NZ_FNEH01000002.1"/>
</dbReference>
<organism evidence="2 3">
    <name type="scientific">Halanaerobium congolense</name>
    <dbReference type="NCBI Taxonomy" id="54121"/>
    <lineage>
        <taxon>Bacteria</taxon>
        <taxon>Bacillati</taxon>
        <taxon>Bacillota</taxon>
        <taxon>Clostridia</taxon>
        <taxon>Halanaerobiales</taxon>
        <taxon>Halanaerobiaceae</taxon>
        <taxon>Halanaerobium</taxon>
    </lineage>
</organism>
<dbReference type="AlphaFoldDB" id="A0A1G8IAE5"/>
<protein>
    <recommendedName>
        <fullName evidence="1">Putative Se/S carrier protein-like domain-containing protein</fullName>
    </recommendedName>
</protein>
<dbReference type="InterPro" id="IPR021778">
    <property type="entry name" value="Se/S_carrier-like"/>
</dbReference>
<sequence length="97" mass="11075">MEINNEEKEKLILFQSTHHSIKAKNIFSKHKIEFRMQAVPPVISSDCGSAIAAEIELDALKSLFDKNNILVEAVYSLSSQSGKREYKKIYSSDWEVK</sequence>
<accession>A0A1G8IAE5</accession>
<dbReference type="Proteomes" id="UP000198945">
    <property type="component" value="Unassembled WGS sequence"/>
</dbReference>
<evidence type="ECO:0000259" key="1">
    <source>
        <dbReference type="Pfam" id="PF11823"/>
    </source>
</evidence>
<proteinExistence type="predicted"/>
<dbReference type="Pfam" id="PF11823">
    <property type="entry name" value="Se_S_carrier"/>
    <property type="match status" value="1"/>
</dbReference>
<gene>
    <name evidence="2" type="ORF">SAMN04515654_102101</name>
</gene>
<dbReference type="EMBL" id="FNEH01000002">
    <property type="protein sequence ID" value="SDI15731.1"/>
    <property type="molecule type" value="Genomic_DNA"/>
</dbReference>
<reference evidence="2 3" key="1">
    <citation type="submission" date="2016-10" db="EMBL/GenBank/DDBJ databases">
        <authorList>
            <person name="de Groot N.N."/>
        </authorList>
    </citation>
    <scope>NUCLEOTIDE SEQUENCE [LARGE SCALE GENOMIC DNA]</scope>
    <source>
        <strain evidence="2 3">WG7</strain>
    </source>
</reference>
<evidence type="ECO:0000313" key="3">
    <source>
        <dbReference type="Proteomes" id="UP000198945"/>
    </source>
</evidence>
<feature type="domain" description="Putative Se/S carrier protein-like" evidence="1">
    <location>
        <begin position="11"/>
        <end position="75"/>
    </location>
</feature>
<evidence type="ECO:0000313" key="2">
    <source>
        <dbReference type="EMBL" id="SDI15731.1"/>
    </source>
</evidence>
<name>A0A1G8IAE5_9FIRM</name>